<proteinExistence type="predicted"/>
<evidence type="ECO:0000313" key="2">
    <source>
        <dbReference type="EMBL" id="KAJ8876773.1"/>
    </source>
</evidence>
<gene>
    <name evidence="2" type="ORF">PR048_021220</name>
</gene>
<reference evidence="2 3" key="1">
    <citation type="submission" date="2023-02" db="EMBL/GenBank/DDBJ databases">
        <title>LHISI_Scaffold_Assembly.</title>
        <authorList>
            <person name="Stuart O.P."/>
            <person name="Cleave R."/>
            <person name="Magrath M.J.L."/>
            <person name="Mikheyev A.S."/>
        </authorList>
    </citation>
    <scope>NUCLEOTIDE SEQUENCE [LARGE SCALE GENOMIC DNA]</scope>
    <source>
        <strain evidence="2">Daus_M_001</strain>
        <tissue evidence="2">Leg muscle</tissue>
    </source>
</reference>
<feature type="region of interest" description="Disordered" evidence="1">
    <location>
        <begin position="741"/>
        <end position="764"/>
    </location>
</feature>
<accession>A0ABQ9GXP6</accession>
<protein>
    <submittedName>
        <fullName evidence="2">Uncharacterized protein</fullName>
    </submittedName>
</protein>
<evidence type="ECO:0000313" key="3">
    <source>
        <dbReference type="Proteomes" id="UP001159363"/>
    </source>
</evidence>
<keyword evidence="3" id="KW-1185">Reference proteome</keyword>
<name>A0ABQ9GXP6_9NEOP</name>
<dbReference type="EMBL" id="JARBHB010000008">
    <property type="protein sequence ID" value="KAJ8876773.1"/>
    <property type="molecule type" value="Genomic_DNA"/>
</dbReference>
<evidence type="ECO:0000256" key="1">
    <source>
        <dbReference type="SAM" id="MobiDB-lite"/>
    </source>
</evidence>
<dbReference type="Proteomes" id="UP001159363">
    <property type="component" value="Chromosome 7"/>
</dbReference>
<sequence>MTFAMTSTKKGVVISALSHNVNIEEKKSTALISTWLRLRLLKKQSEQNIILLGYGQKNEIGLEGGRAQNFPHYGDGRGVDSGWWAESIKLHHMLQRAKAIHHFATASGRHKRIERRSLFHDRRSIFVRISSSRGDVAWNAAWETRDAAVDEMDTRNLEADVNNARTGKVESSRHETSIVHLNPGALFTFACLAFVCAHVGCKSDLFSFGSILFRVFISTFNMKRNILPLLCPPRVPAQFVAAVVKHFRDYIKVFQDAKHDAITPSSYLAEVARGRYINSERRSLNTTDSDVFLPGGKLTFVARFIGCTKTTYASKMDEERFGWLLAARWVCSSYEIKGRGKREIPEKTRGLEASPCMFPTCENPGVTRPGVNPIRLPRLRQLPPFEEDFPPITDRRINNKLVPVSSKHEKTAVLLCLLSGAPTHKAVFTIERRDAARRVRRATSVICVFTIERWSDAGRRRHRPFSPVYYEVQKCYSFYSPALATSDKTNVRRSCNVLDTRRLCQGSDCLMLDATRRVASSRNALLHWPTTTRIHWIPEILGVIRQTVDWSSVALEFHYNVIYITVDERYSPVSSSQFYSVKFKFNHTSGWTVSLPAALPDVDRKSSAPVCKEELRFEFTTSWSIIRRQFVNRYDFLGMDRFVLARFIVPFHHRICSRNALQDIEFLLASSTSHNSPSGHPDFSRPWFYEYASCECRLGFLKNDMADSPCSSIRPVSRRVSLAAAHSIRLAGEWRDHLAPYSATQSPQVRGEADRQGDTTDDPV</sequence>
<organism evidence="2 3">
    <name type="scientific">Dryococelus australis</name>
    <dbReference type="NCBI Taxonomy" id="614101"/>
    <lineage>
        <taxon>Eukaryota</taxon>
        <taxon>Metazoa</taxon>
        <taxon>Ecdysozoa</taxon>
        <taxon>Arthropoda</taxon>
        <taxon>Hexapoda</taxon>
        <taxon>Insecta</taxon>
        <taxon>Pterygota</taxon>
        <taxon>Neoptera</taxon>
        <taxon>Polyneoptera</taxon>
        <taxon>Phasmatodea</taxon>
        <taxon>Verophasmatodea</taxon>
        <taxon>Anareolatae</taxon>
        <taxon>Phasmatidae</taxon>
        <taxon>Eurycanthinae</taxon>
        <taxon>Dryococelus</taxon>
    </lineage>
</organism>
<comment type="caution">
    <text evidence="2">The sequence shown here is derived from an EMBL/GenBank/DDBJ whole genome shotgun (WGS) entry which is preliminary data.</text>
</comment>